<feature type="compositionally biased region" description="Pro residues" evidence="1">
    <location>
        <begin position="155"/>
        <end position="171"/>
    </location>
</feature>
<dbReference type="STRING" id="391625.PPSIR1_03048"/>
<dbReference type="Proteomes" id="UP000005801">
    <property type="component" value="Unassembled WGS sequence"/>
</dbReference>
<accession>A6G980</accession>
<name>A6G980_9BACT</name>
<evidence type="ECO:0000313" key="3">
    <source>
        <dbReference type="EMBL" id="EDM77628.1"/>
    </source>
</evidence>
<evidence type="ECO:0000313" key="4">
    <source>
        <dbReference type="Proteomes" id="UP000005801"/>
    </source>
</evidence>
<protein>
    <recommendedName>
        <fullName evidence="2">Mce/MlaD domain-containing protein</fullName>
    </recommendedName>
</protein>
<sequence length="287" mass="29956">MLALATLGAAACVDPPRRVDELDGPAMLPEIALANAEGLEPGTPVWALGVHVGTVESLQVRANAVIVHARAEGEHDPGFAADACAVVEDGALKLELGGRVGEPFDALEGPLPPCSQAAPEATPKPEPEPEPEPEPIAKLEPGEVEPIPVEADDPGPTPGPGAQPGTPPAAKPPVIQSERCGDGLGWTVLAYTAVNPQPLHLPEGGWRAKIRFTNDSGIFVEMDAVDTAAFMDPQGGVLDVATLPGSKDWFMPFSLPAHANKTVTVTFHADGDDPPDLHRVRYSYRCG</sequence>
<gene>
    <name evidence="3" type="ORF">PPSIR1_03048</name>
</gene>
<comment type="caution">
    <text evidence="3">The sequence shown here is derived from an EMBL/GenBank/DDBJ whole genome shotgun (WGS) entry which is preliminary data.</text>
</comment>
<dbReference type="AlphaFoldDB" id="A6G980"/>
<reference evidence="3 4" key="1">
    <citation type="submission" date="2007-06" db="EMBL/GenBank/DDBJ databases">
        <authorList>
            <person name="Shimkets L."/>
            <person name="Ferriera S."/>
            <person name="Johnson J."/>
            <person name="Kravitz S."/>
            <person name="Beeson K."/>
            <person name="Sutton G."/>
            <person name="Rogers Y.-H."/>
            <person name="Friedman R."/>
            <person name="Frazier M."/>
            <person name="Venter J.C."/>
        </authorList>
    </citation>
    <scope>NUCLEOTIDE SEQUENCE [LARGE SCALE GENOMIC DNA]</scope>
    <source>
        <strain evidence="3 4">SIR-1</strain>
    </source>
</reference>
<keyword evidence="4" id="KW-1185">Reference proteome</keyword>
<dbReference type="InterPro" id="IPR003399">
    <property type="entry name" value="Mce/MlaD"/>
</dbReference>
<organism evidence="3 4">
    <name type="scientific">Plesiocystis pacifica SIR-1</name>
    <dbReference type="NCBI Taxonomy" id="391625"/>
    <lineage>
        <taxon>Bacteria</taxon>
        <taxon>Pseudomonadati</taxon>
        <taxon>Myxococcota</taxon>
        <taxon>Polyangia</taxon>
        <taxon>Nannocystales</taxon>
        <taxon>Nannocystaceae</taxon>
        <taxon>Plesiocystis</taxon>
    </lineage>
</organism>
<dbReference type="EMBL" id="ABCS01000043">
    <property type="protein sequence ID" value="EDM77628.1"/>
    <property type="molecule type" value="Genomic_DNA"/>
</dbReference>
<dbReference type="Pfam" id="PF02470">
    <property type="entry name" value="MlaD"/>
    <property type="match status" value="1"/>
</dbReference>
<feature type="region of interest" description="Disordered" evidence="1">
    <location>
        <begin position="103"/>
        <end position="177"/>
    </location>
</feature>
<feature type="domain" description="Mce/MlaD" evidence="2">
    <location>
        <begin position="32"/>
        <end position="89"/>
    </location>
</feature>
<evidence type="ECO:0000259" key="2">
    <source>
        <dbReference type="Pfam" id="PF02470"/>
    </source>
</evidence>
<evidence type="ECO:0000256" key="1">
    <source>
        <dbReference type="SAM" id="MobiDB-lite"/>
    </source>
</evidence>
<proteinExistence type="predicted"/>